<evidence type="ECO:0000256" key="1">
    <source>
        <dbReference type="SAM" id="MobiDB-lite"/>
    </source>
</evidence>
<accession>A0A9N9R6G9</accession>
<evidence type="ECO:0000313" key="2">
    <source>
        <dbReference type="EMBL" id="CAG9790354.1"/>
    </source>
</evidence>
<evidence type="ECO:0000313" key="3">
    <source>
        <dbReference type="Proteomes" id="UP001153714"/>
    </source>
</evidence>
<dbReference type="Proteomes" id="UP001153714">
    <property type="component" value="Chromosome 21"/>
</dbReference>
<reference evidence="2" key="1">
    <citation type="submission" date="2021-12" db="EMBL/GenBank/DDBJ databases">
        <authorList>
            <person name="King R."/>
        </authorList>
    </citation>
    <scope>NUCLEOTIDE SEQUENCE</scope>
</reference>
<protein>
    <recommendedName>
        <fullName evidence="4">Regulatory protein zeste</fullName>
    </recommendedName>
</protein>
<feature type="region of interest" description="Disordered" evidence="1">
    <location>
        <begin position="142"/>
        <end position="163"/>
    </location>
</feature>
<organism evidence="2 3">
    <name type="scientific">Diatraea saccharalis</name>
    <name type="common">sugarcane borer</name>
    <dbReference type="NCBI Taxonomy" id="40085"/>
    <lineage>
        <taxon>Eukaryota</taxon>
        <taxon>Metazoa</taxon>
        <taxon>Ecdysozoa</taxon>
        <taxon>Arthropoda</taxon>
        <taxon>Hexapoda</taxon>
        <taxon>Insecta</taxon>
        <taxon>Pterygota</taxon>
        <taxon>Neoptera</taxon>
        <taxon>Endopterygota</taxon>
        <taxon>Lepidoptera</taxon>
        <taxon>Glossata</taxon>
        <taxon>Ditrysia</taxon>
        <taxon>Pyraloidea</taxon>
        <taxon>Crambidae</taxon>
        <taxon>Crambinae</taxon>
        <taxon>Diatraea</taxon>
    </lineage>
</organism>
<gene>
    <name evidence="2" type="ORF">DIATSA_LOCUS8023</name>
</gene>
<proteinExistence type="predicted"/>
<dbReference type="OrthoDB" id="8045892at2759"/>
<keyword evidence="3" id="KW-1185">Reference proteome</keyword>
<dbReference type="AlphaFoldDB" id="A0A9N9R6G9"/>
<reference evidence="2" key="2">
    <citation type="submission" date="2022-10" db="EMBL/GenBank/DDBJ databases">
        <authorList>
            <consortium name="ENA_rothamsted_submissions"/>
            <consortium name="culmorum"/>
            <person name="King R."/>
        </authorList>
    </citation>
    <scope>NUCLEOTIDE SEQUENCE</scope>
</reference>
<evidence type="ECO:0008006" key="4">
    <source>
        <dbReference type="Google" id="ProtNLM"/>
    </source>
</evidence>
<name>A0A9N9R6G9_9NEOP</name>
<feature type="region of interest" description="Disordered" evidence="1">
    <location>
        <begin position="56"/>
        <end position="75"/>
    </location>
</feature>
<sequence>MSQSTRPSYPQLEALVNFLEENLGIAKGHLRSAQGKWETKRKWEQITITLNAMGGTQKDAKDANRTGGGGPANLPSLTSIEERMVAILGGRGFAEGDSQFSVPILPSQEGPSNLEVSASTAPTPPVIVEQQDDHILLSLPAGNELHSPDHTPLLASTRSNRGRRSQIQVERDRLISIEERRVEAELIHARALQENMAALAAACNNIAEAITTIGTRVVNVLETLRRSP</sequence>
<dbReference type="EMBL" id="OU893352">
    <property type="protein sequence ID" value="CAG9790354.1"/>
    <property type="molecule type" value="Genomic_DNA"/>
</dbReference>